<feature type="region of interest" description="Disordered" evidence="20">
    <location>
        <begin position="36"/>
        <end position="56"/>
    </location>
</feature>
<dbReference type="CDD" id="cd16917">
    <property type="entry name" value="HATPase_UhpB-NarQ-NarX-like"/>
    <property type="match status" value="1"/>
</dbReference>
<evidence type="ECO:0000256" key="17">
    <source>
        <dbReference type="ARBA" id="ARBA00024827"/>
    </source>
</evidence>
<comment type="catalytic activity">
    <reaction evidence="1">
        <text>ATP + protein L-histidine = ADP + protein N-phospho-L-histidine.</text>
        <dbReference type="EC" id="2.7.13.3"/>
    </reaction>
</comment>
<evidence type="ECO:0000256" key="6">
    <source>
        <dbReference type="ARBA" id="ARBA00022485"/>
    </source>
</evidence>
<evidence type="ECO:0000256" key="19">
    <source>
        <dbReference type="SAM" id="Coils"/>
    </source>
</evidence>
<evidence type="ECO:0000256" key="18">
    <source>
        <dbReference type="ARBA" id="ARBA00030800"/>
    </source>
</evidence>
<dbReference type="InterPro" id="IPR050482">
    <property type="entry name" value="Sensor_HK_TwoCompSys"/>
</dbReference>
<evidence type="ECO:0000256" key="2">
    <source>
        <dbReference type="ARBA" id="ARBA00001966"/>
    </source>
</evidence>
<evidence type="ECO:0000256" key="15">
    <source>
        <dbReference type="ARBA" id="ARBA00023012"/>
    </source>
</evidence>
<dbReference type="InterPro" id="IPR003594">
    <property type="entry name" value="HATPase_dom"/>
</dbReference>
<dbReference type="SMART" id="SM00387">
    <property type="entry name" value="HATPase_c"/>
    <property type="match status" value="1"/>
</dbReference>
<evidence type="ECO:0000256" key="4">
    <source>
        <dbReference type="ARBA" id="ARBA00012438"/>
    </source>
</evidence>
<dbReference type="Pfam" id="PF07730">
    <property type="entry name" value="HisKA_3"/>
    <property type="match status" value="1"/>
</dbReference>
<organism evidence="22 23">
    <name type="scientific">Massilia agrisoli</name>
    <dbReference type="NCBI Taxonomy" id="2892444"/>
    <lineage>
        <taxon>Bacteria</taxon>
        <taxon>Pseudomonadati</taxon>
        <taxon>Pseudomonadota</taxon>
        <taxon>Betaproteobacteria</taxon>
        <taxon>Burkholderiales</taxon>
        <taxon>Oxalobacteraceae</taxon>
        <taxon>Telluria group</taxon>
        <taxon>Massilia</taxon>
    </lineage>
</organism>
<dbReference type="EC" id="2.7.13.3" evidence="4"/>
<dbReference type="PANTHER" id="PTHR24421:SF10">
    <property type="entry name" value="NITRATE_NITRITE SENSOR PROTEIN NARQ"/>
    <property type="match status" value="1"/>
</dbReference>
<comment type="caution">
    <text evidence="22">The sequence shown here is derived from an EMBL/GenBank/DDBJ whole genome shotgun (WGS) entry which is preliminary data.</text>
</comment>
<name>A0ABS8IRP3_9BURK</name>
<feature type="coiled-coil region" evidence="19">
    <location>
        <begin position="93"/>
        <end position="120"/>
    </location>
</feature>
<evidence type="ECO:0000256" key="5">
    <source>
        <dbReference type="ARBA" id="ARBA00017322"/>
    </source>
</evidence>
<keyword evidence="19" id="KW-0175">Coiled coil</keyword>
<keyword evidence="13" id="KW-0067">ATP-binding</keyword>
<evidence type="ECO:0000256" key="3">
    <source>
        <dbReference type="ARBA" id="ARBA00004496"/>
    </source>
</evidence>
<keyword evidence="6" id="KW-0004">4Fe-4S</keyword>
<dbReference type="Proteomes" id="UP001198701">
    <property type="component" value="Unassembled WGS sequence"/>
</dbReference>
<keyword evidence="10" id="KW-0479">Metal-binding</keyword>
<comment type="cofactor">
    <cofactor evidence="2">
        <name>[4Fe-4S] cluster</name>
        <dbReference type="ChEBI" id="CHEBI:49883"/>
    </cofactor>
</comment>
<dbReference type="SUPFAM" id="SSF55874">
    <property type="entry name" value="ATPase domain of HSP90 chaperone/DNA topoisomerase II/histidine kinase"/>
    <property type="match status" value="1"/>
</dbReference>
<keyword evidence="12 22" id="KW-0418">Kinase</keyword>
<evidence type="ECO:0000256" key="7">
    <source>
        <dbReference type="ARBA" id="ARBA00022490"/>
    </source>
</evidence>
<evidence type="ECO:0000256" key="14">
    <source>
        <dbReference type="ARBA" id="ARBA00023004"/>
    </source>
</evidence>
<comment type="subcellular location">
    <subcellularLocation>
        <location evidence="3">Cytoplasm</location>
    </subcellularLocation>
</comment>
<reference evidence="22 23" key="1">
    <citation type="submission" date="2021-11" db="EMBL/GenBank/DDBJ databases">
        <authorList>
            <person name="Huq M.A."/>
        </authorList>
    </citation>
    <scope>NUCLEOTIDE SEQUENCE [LARGE SCALE GENOMIC DNA]</scope>
    <source>
        <strain evidence="22 23">MAHUQ-52</strain>
    </source>
</reference>
<proteinExistence type="predicted"/>
<keyword evidence="9" id="KW-0808">Transferase</keyword>
<keyword evidence="14" id="KW-0408">Iron</keyword>
<dbReference type="GO" id="GO:0016301">
    <property type="term" value="F:kinase activity"/>
    <property type="evidence" value="ECO:0007669"/>
    <property type="project" value="UniProtKB-KW"/>
</dbReference>
<keyword evidence="23" id="KW-1185">Reference proteome</keyword>
<dbReference type="RefSeq" id="WP_229432019.1">
    <property type="nucleotide sequence ID" value="NZ_JAJHPV010000013.1"/>
</dbReference>
<evidence type="ECO:0000256" key="16">
    <source>
        <dbReference type="ARBA" id="ARBA00023014"/>
    </source>
</evidence>
<keyword evidence="7" id="KW-0963">Cytoplasm</keyword>
<dbReference type="EMBL" id="JAJHPV010000013">
    <property type="protein sequence ID" value="MCC6071091.1"/>
    <property type="molecule type" value="Genomic_DNA"/>
</dbReference>
<dbReference type="InterPro" id="IPR004358">
    <property type="entry name" value="Sig_transdc_His_kin-like_C"/>
</dbReference>
<feature type="domain" description="Histidine kinase" evidence="21">
    <location>
        <begin position="217"/>
        <end position="306"/>
    </location>
</feature>
<dbReference type="Gene3D" id="3.30.565.10">
    <property type="entry name" value="Histidine kinase-like ATPase, C-terminal domain"/>
    <property type="match status" value="1"/>
</dbReference>
<dbReference type="InterPro" id="IPR011712">
    <property type="entry name" value="Sig_transdc_His_kin_sub3_dim/P"/>
</dbReference>
<evidence type="ECO:0000256" key="13">
    <source>
        <dbReference type="ARBA" id="ARBA00022840"/>
    </source>
</evidence>
<evidence type="ECO:0000256" key="20">
    <source>
        <dbReference type="SAM" id="MobiDB-lite"/>
    </source>
</evidence>
<dbReference type="Gene3D" id="1.20.5.1930">
    <property type="match status" value="1"/>
</dbReference>
<evidence type="ECO:0000256" key="8">
    <source>
        <dbReference type="ARBA" id="ARBA00022553"/>
    </source>
</evidence>
<dbReference type="PROSITE" id="PS50109">
    <property type="entry name" value="HIS_KIN"/>
    <property type="match status" value="1"/>
</dbReference>
<dbReference type="Pfam" id="PF02518">
    <property type="entry name" value="HATPase_c"/>
    <property type="match status" value="1"/>
</dbReference>
<keyword evidence="16" id="KW-0411">Iron-sulfur</keyword>
<evidence type="ECO:0000313" key="23">
    <source>
        <dbReference type="Proteomes" id="UP001198701"/>
    </source>
</evidence>
<sequence length="321" mass="34985">MRTPTLSPRVDAAGRDTERALRLIRKIEQRYGLLPATATGNADGKSDAEASMPPPAAAQLSDEQMLVNEALVAKIFQCERAETALRQSQQSLHDLLIRQLQLKEEERKRVSQEIHDALGQNLLALRLDVSSLAQLAGDSHPQLRSWVGSALDNIDGAIVTVRTLIAALRPFEIELGLEAAIEHELAQFRRTSGIASHLGMDQRARDLHLGDEQILAIYRALQECLSNILRHSRATRVDVILRALPGTLTMVVSDNGVGIQRGSRSKPDGYGLRAMRERLASLGGKVSVKSVRSHGTSVSVSLPLLLPEAAADPARSDKMTT</sequence>
<accession>A0ABS8IRP3</accession>
<dbReference type="InterPro" id="IPR005467">
    <property type="entry name" value="His_kinase_dom"/>
</dbReference>
<evidence type="ECO:0000256" key="12">
    <source>
        <dbReference type="ARBA" id="ARBA00022777"/>
    </source>
</evidence>
<keyword evidence="8" id="KW-0597">Phosphoprotein</keyword>
<keyword evidence="11" id="KW-0547">Nucleotide-binding</keyword>
<gene>
    <name evidence="22" type="ORF">LMJ30_08995</name>
</gene>
<dbReference type="InterPro" id="IPR036890">
    <property type="entry name" value="HATPase_C_sf"/>
</dbReference>
<evidence type="ECO:0000259" key="21">
    <source>
        <dbReference type="PROSITE" id="PS50109"/>
    </source>
</evidence>
<dbReference type="PRINTS" id="PR00344">
    <property type="entry name" value="BCTRLSENSOR"/>
</dbReference>
<evidence type="ECO:0000256" key="9">
    <source>
        <dbReference type="ARBA" id="ARBA00022679"/>
    </source>
</evidence>
<evidence type="ECO:0000256" key="1">
    <source>
        <dbReference type="ARBA" id="ARBA00000085"/>
    </source>
</evidence>
<comment type="function">
    <text evidence="17">Member of the two-component regulatory system NreB/NreC involved in the control of dissimilatory nitrate/nitrite reduction in response to oxygen. NreB functions as a direct oxygen sensor histidine kinase which is autophosphorylated, in the absence of oxygen, probably at the conserved histidine residue, and transfers its phosphate group probably to a conserved aspartate residue of NreC. NreB/NreC activates the expression of the nitrate (narGHJI) and nitrite (nir) reductase operons, as well as the putative nitrate transporter gene narT.</text>
</comment>
<protein>
    <recommendedName>
        <fullName evidence="5">Oxygen sensor histidine kinase NreB</fullName>
        <ecNumber evidence="4">2.7.13.3</ecNumber>
    </recommendedName>
    <alternativeName>
        <fullName evidence="18">Nitrogen regulation protein B</fullName>
    </alternativeName>
</protein>
<evidence type="ECO:0000313" key="22">
    <source>
        <dbReference type="EMBL" id="MCC6071091.1"/>
    </source>
</evidence>
<evidence type="ECO:0000256" key="10">
    <source>
        <dbReference type="ARBA" id="ARBA00022723"/>
    </source>
</evidence>
<dbReference type="PANTHER" id="PTHR24421">
    <property type="entry name" value="NITRATE/NITRITE SENSOR PROTEIN NARX-RELATED"/>
    <property type="match status" value="1"/>
</dbReference>
<evidence type="ECO:0000256" key="11">
    <source>
        <dbReference type="ARBA" id="ARBA00022741"/>
    </source>
</evidence>
<keyword evidence="15" id="KW-0902">Two-component regulatory system</keyword>